<dbReference type="SUPFAM" id="SSF49562">
    <property type="entry name" value="C2 domain (Calcium/lipid-binding domain, CaLB)"/>
    <property type="match status" value="1"/>
</dbReference>
<evidence type="ECO:0000313" key="4">
    <source>
        <dbReference type="Proteomes" id="UP001408789"/>
    </source>
</evidence>
<dbReference type="EMBL" id="JBCNJP010000010">
    <property type="protein sequence ID" value="KAK9071915.1"/>
    <property type="molecule type" value="Genomic_DNA"/>
</dbReference>
<accession>A0AAP0DF25</accession>
<dbReference type="PANTHER" id="PTHR32246:SF173">
    <property type="entry name" value="C2 DOMAIN-CONTAINING PROTEIN"/>
    <property type="match status" value="1"/>
</dbReference>
<evidence type="ECO:0000259" key="2">
    <source>
        <dbReference type="PROSITE" id="PS50004"/>
    </source>
</evidence>
<keyword evidence="1" id="KW-0812">Transmembrane</keyword>
<protein>
    <recommendedName>
        <fullName evidence="2">C2 domain-containing protein</fullName>
    </recommendedName>
</protein>
<reference evidence="3 4" key="1">
    <citation type="submission" date="2024-04" db="EMBL/GenBank/DDBJ databases">
        <title>The reference genome of an endangered Asteraceae, Deinandra increscens subsp. villosa, native to the Central Coast of California.</title>
        <authorList>
            <person name="Guilliams M."/>
            <person name="Hasenstab-Lehman K."/>
            <person name="Meyer R."/>
            <person name="Mcevoy S."/>
        </authorList>
    </citation>
    <scope>NUCLEOTIDE SEQUENCE [LARGE SCALE GENOMIC DNA]</scope>
    <source>
        <tissue evidence="3">Leaf</tissue>
    </source>
</reference>
<dbReference type="CDD" id="cd04051">
    <property type="entry name" value="C2_SRC2_like"/>
    <property type="match status" value="1"/>
</dbReference>
<gene>
    <name evidence="3" type="ORF">SSX86_008346</name>
</gene>
<dbReference type="PROSITE" id="PS50004">
    <property type="entry name" value="C2"/>
    <property type="match status" value="1"/>
</dbReference>
<sequence>MEMGYRNLNVILGSARGLKKARFISKPDVYLVVFISGTSGKDQKLRTSTDQNGNSHPTWNSPMKFFIDVKNHRTLVVKIKAVRMFCDKDLGQVRIPIKELLEGVKTVSYQVKPKGVLSLSYEFGDKFSNEMAEQITAYRHLQQVGYGYPPSAPPLPPPVLGYPTQSSRRWMINYGMGFGTGLLGGAVGGLLVGGGGFAVGMMVAVVSMGTMVLLAVARALDYYGLCF</sequence>
<dbReference type="InterPro" id="IPR035892">
    <property type="entry name" value="C2_domain_sf"/>
</dbReference>
<organism evidence="3 4">
    <name type="scientific">Deinandra increscens subsp. villosa</name>
    <dbReference type="NCBI Taxonomy" id="3103831"/>
    <lineage>
        <taxon>Eukaryota</taxon>
        <taxon>Viridiplantae</taxon>
        <taxon>Streptophyta</taxon>
        <taxon>Embryophyta</taxon>
        <taxon>Tracheophyta</taxon>
        <taxon>Spermatophyta</taxon>
        <taxon>Magnoliopsida</taxon>
        <taxon>eudicotyledons</taxon>
        <taxon>Gunneridae</taxon>
        <taxon>Pentapetalae</taxon>
        <taxon>asterids</taxon>
        <taxon>campanulids</taxon>
        <taxon>Asterales</taxon>
        <taxon>Asteraceae</taxon>
        <taxon>Asteroideae</taxon>
        <taxon>Heliantheae alliance</taxon>
        <taxon>Madieae</taxon>
        <taxon>Madiinae</taxon>
        <taxon>Deinandra</taxon>
    </lineage>
</organism>
<evidence type="ECO:0000256" key="1">
    <source>
        <dbReference type="SAM" id="Phobius"/>
    </source>
</evidence>
<feature type="transmembrane region" description="Helical" evidence="1">
    <location>
        <begin position="197"/>
        <end position="217"/>
    </location>
</feature>
<dbReference type="SMART" id="SM00239">
    <property type="entry name" value="C2"/>
    <property type="match status" value="1"/>
</dbReference>
<dbReference type="PANTHER" id="PTHR32246">
    <property type="entry name" value="INGRESSION PROTEIN FIC1"/>
    <property type="match status" value="1"/>
</dbReference>
<keyword evidence="4" id="KW-1185">Reference proteome</keyword>
<comment type="caution">
    <text evidence="3">The sequence shown here is derived from an EMBL/GenBank/DDBJ whole genome shotgun (WGS) entry which is preliminary data.</text>
</comment>
<evidence type="ECO:0000313" key="3">
    <source>
        <dbReference type="EMBL" id="KAK9071915.1"/>
    </source>
</evidence>
<name>A0AAP0DF25_9ASTR</name>
<dbReference type="Gene3D" id="2.60.40.150">
    <property type="entry name" value="C2 domain"/>
    <property type="match status" value="1"/>
</dbReference>
<proteinExistence type="predicted"/>
<dbReference type="GO" id="GO:0006952">
    <property type="term" value="P:defense response"/>
    <property type="evidence" value="ECO:0007669"/>
    <property type="project" value="InterPro"/>
</dbReference>
<feature type="transmembrane region" description="Helical" evidence="1">
    <location>
        <begin position="171"/>
        <end position="191"/>
    </location>
</feature>
<feature type="domain" description="C2" evidence="2">
    <location>
        <begin position="1"/>
        <end position="111"/>
    </location>
</feature>
<dbReference type="InterPro" id="IPR044750">
    <property type="entry name" value="C2_SRC2/BAP"/>
</dbReference>
<dbReference type="InterPro" id="IPR000008">
    <property type="entry name" value="C2_dom"/>
</dbReference>
<dbReference type="Proteomes" id="UP001408789">
    <property type="component" value="Unassembled WGS sequence"/>
</dbReference>
<dbReference type="AlphaFoldDB" id="A0AAP0DF25"/>
<keyword evidence="1" id="KW-1133">Transmembrane helix</keyword>
<dbReference type="Pfam" id="PF00168">
    <property type="entry name" value="C2"/>
    <property type="match status" value="1"/>
</dbReference>
<keyword evidence="1" id="KW-0472">Membrane</keyword>